<feature type="disulfide bond" evidence="2">
    <location>
        <begin position="142"/>
        <end position="155"/>
    </location>
</feature>
<dbReference type="CDD" id="cd01823">
    <property type="entry name" value="SEST_like"/>
    <property type="match status" value="1"/>
</dbReference>
<feature type="chain" id="PRO_5038794537" evidence="3">
    <location>
        <begin position="18"/>
        <end position="294"/>
    </location>
</feature>
<evidence type="ECO:0000259" key="4">
    <source>
        <dbReference type="Pfam" id="PF13472"/>
    </source>
</evidence>
<keyword evidence="3" id="KW-0732">Signal</keyword>
<evidence type="ECO:0000313" key="6">
    <source>
        <dbReference type="Proteomes" id="UP000271469"/>
    </source>
</evidence>
<evidence type="ECO:0000256" key="2">
    <source>
        <dbReference type="PIRSR" id="PIRSR637460-2"/>
    </source>
</evidence>
<dbReference type="InterPro" id="IPR036514">
    <property type="entry name" value="SGNH_hydro_sf"/>
</dbReference>
<keyword evidence="2" id="KW-1015">Disulfide bond</keyword>
<keyword evidence="6" id="KW-1185">Reference proteome</keyword>
<name>A0A3G8JSY5_9ACTN</name>
<organism evidence="5 6">
    <name type="scientific">Gordonia insulae</name>
    <dbReference type="NCBI Taxonomy" id="2420509"/>
    <lineage>
        <taxon>Bacteria</taxon>
        <taxon>Bacillati</taxon>
        <taxon>Actinomycetota</taxon>
        <taxon>Actinomycetes</taxon>
        <taxon>Mycobacteriales</taxon>
        <taxon>Gordoniaceae</taxon>
        <taxon>Gordonia</taxon>
    </lineage>
</organism>
<dbReference type="Pfam" id="PF13472">
    <property type="entry name" value="Lipase_GDSL_2"/>
    <property type="match status" value="1"/>
</dbReference>
<dbReference type="InterPro" id="IPR037460">
    <property type="entry name" value="SEST-like"/>
</dbReference>
<reference evidence="5 6" key="1">
    <citation type="submission" date="2018-11" db="EMBL/GenBank/DDBJ databases">
        <title>Gordonia insulae sp. nov., isolated from an island soil.</title>
        <authorList>
            <person name="Kim Y.S."/>
            <person name="Kim S.B."/>
        </authorList>
    </citation>
    <scope>NUCLEOTIDE SEQUENCE [LARGE SCALE GENOMIC DNA]</scope>
    <source>
        <strain evidence="5 6">MMS17-SY073</strain>
    </source>
</reference>
<dbReference type="PANTHER" id="PTHR37981:SF1">
    <property type="entry name" value="SGNH HYDROLASE-TYPE ESTERASE DOMAIN-CONTAINING PROTEIN"/>
    <property type="match status" value="1"/>
</dbReference>
<dbReference type="InterPro" id="IPR013830">
    <property type="entry name" value="SGNH_hydro"/>
</dbReference>
<evidence type="ECO:0000256" key="1">
    <source>
        <dbReference type="PIRSR" id="PIRSR637460-1"/>
    </source>
</evidence>
<feature type="signal peptide" evidence="3">
    <location>
        <begin position="1"/>
        <end position="17"/>
    </location>
</feature>
<gene>
    <name evidence="5" type="ORF">D7316_04626</name>
</gene>
<protein>
    <submittedName>
        <fullName evidence="5">Lipase 2</fullName>
        <ecNumber evidence="5">3.1.1.3</ecNumber>
    </submittedName>
</protein>
<feature type="domain" description="SGNH hydrolase-type esterase" evidence="4">
    <location>
        <begin position="48"/>
        <end position="284"/>
    </location>
</feature>
<accession>A0A3G8JSY5</accession>
<dbReference type="AlphaFoldDB" id="A0A3G8JSY5"/>
<dbReference type="PROSITE" id="PS51257">
    <property type="entry name" value="PROKAR_LIPOPROTEIN"/>
    <property type="match status" value="1"/>
</dbReference>
<feature type="active site" description="Nucleophile" evidence="1">
    <location>
        <position position="51"/>
    </location>
</feature>
<evidence type="ECO:0000256" key="3">
    <source>
        <dbReference type="SAM" id="SignalP"/>
    </source>
</evidence>
<feature type="active site" evidence="1">
    <location>
        <position position="276"/>
    </location>
</feature>
<keyword evidence="5" id="KW-0378">Hydrolase</keyword>
<dbReference type="EC" id="3.1.1.3" evidence="5"/>
<dbReference type="Proteomes" id="UP000271469">
    <property type="component" value="Chromosome"/>
</dbReference>
<feature type="disulfide bond" evidence="2">
    <location>
        <begin position="206"/>
        <end position="255"/>
    </location>
</feature>
<dbReference type="PANTHER" id="PTHR37981">
    <property type="entry name" value="LIPASE 2"/>
    <property type="match status" value="1"/>
</dbReference>
<proteinExistence type="predicted"/>
<evidence type="ECO:0000313" key="5">
    <source>
        <dbReference type="EMBL" id="AZG48013.1"/>
    </source>
</evidence>
<dbReference type="RefSeq" id="WP_124710293.1">
    <property type="nucleotide sequence ID" value="NZ_CP033972.1"/>
</dbReference>
<dbReference type="OrthoDB" id="5503950at2"/>
<sequence length="294" mass="30412">MRRVVLIVVAVVAFVVAGCATSTSEPEGQSSSSTASSAAPGGPSLVNLGDSFSAAAGVQPLEADSPVMCFRSSRNFAHVLAAAQRYRLDDVSCSGADTSDFFTPQYEGVAPQLDALDADADVVTLMIGGNDSSVYTTAIGACSDVAASDPAGSPCRDAHGSQYVDIVRDSTYPALVRAFTAVRAKSPDARVLAVGYPWILPADTGCYPTMRVASGDVGYLRRLQAVLNDAIARAARRTGVDYVDMSRVSEGHDACAPVGQRWIEPQQGNSGASPVHPNAAGQQAIADQVAAALR</sequence>
<dbReference type="GO" id="GO:0019433">
    <property type="term" value="P:triglyceride catabolic process"/>
    <property type="evidence" value="ECO:0007669"/>
    <property type="project" value="TreeGrafter"/>
</dbReference>
<dbReference type="EMBL" id="CP033972">
    <property type="protein sequence ID" value="AZG48013.1"/>
    <property type="molecule type" value="Genomic_DNA"/>
</dbReference>
<dbReference type="SUPFAM" id="SSF52266">
    <property type="entry name" value="SGNH hydrolase"/>
    <property type="match status" value="1"/>
</dbReference>
<feature type="disulfide bond" evidence="2">
    <location>
        <begin position="69"/>
        <end position="93"/>
    </location>
</feature>
<dbReference type="Gene3D" id="3.40.50.1110">
    <property type="entry name" value="SGNH hydrolase"/>
    <property type="match status" value="1"/>
</dbReference>
<dbReference type="GO" id="GO:0004806">
    <property type="term" value="F:triacylglycerol lipase activity"/>
    <property type="evidence" value="ECO:0007669"/>
    <property type="project" value="UniProtKB-EC"/>
</dbReference>
<dbReference type="KEGG" id="gom:D7316_04626"/>